<accession>A0AAN7K6J4</accession>
<name>A0AAN7K6J4_9MYRT</name>
<comment type="caution">
    <text evidence="1">The sequence shown here is derived from an EMBL/GenBank/DDBJ whole genome shotgun (WGS) entry which is preliminary data.</text>
</comment>
<reference evidence="1 2" key="1">
    <citation type="journal article" date="2023" name="Hortic Res">
        <title>Pangenome of water caltrop reveals structural variations and asymmetric subgenome divergence after allopolyploidization.</title>
        <authorList>
            <person name="Zhang X."/>
            <person name="Chen Y."/>
            <person name="Wang L."/>
            <person name="Yuan Y."/>
            <person name="Fang M."/>
            <person name="Shi L."/>
            <person name="Lu R."/>
            <person name="Comes H.P."/>
            <person name="Ma Y."/>
            <person name="Chen Y."/>
            <person name="Huang G."/>
            <person name="Zhou Y."/>
            <person name="Zheng Z."/>
            <person name="Qiu Y."/>
        </authorList>
    </citation>
    <scope>NUCLEOTIDE SEQUENCE [LARGE SCALE GENOMIC DNA]</scope>
    <source>
        <tissue evidence="1">Roots</tissue>
    </source>
</reference>
<keyword evidence="2" id="KW-1185">Reference proteome</keyword>
<dbReference type="Proteomes" id="UP001345219">
    <property type="component" value="Chromosome 5"/>
</dbReference>
<gene>
    <name evidence="1" type="ORF">SAY87_005839</name>
</gene>
<dbReference type="EMBL" id="JAXIOK010000010">
    <property type="protein sequence ID" value="KAK4760946.1"/>
    <property type="molecule type" value="Genomic_DNA"/>
</dbReference>
<protein>
    <submittedName>
        <fullName evidence="1">Uncharacterized protein</fullName>
    </submittedName>
</protein>
<evidence type="ECO:0000313" key="2">
    <source>
        <dbReference type="Proteomes" id="UP001345219"/>
    </source>
</evidence>
<organism evidence="1 2">
    <name type="scientific">Trapa incisa</name>
    <dbReference type="NCBI Taxonomy" id="236973"/>
    <lineage>
        <taxon>Eukaryota</taxon>
        <taxon>Viridiplantae</taxon>
        <taxon>Streptophyta</taxon>
        <taxon>Embryophyta</taxon>
        <taxon>Tracheophyta</taxon>
        <taxon>Spermatophyta</taxon>
        <taxon>Magnoliopsida</taxon>
        <taxon>eudicotyledons</taxon>
        <taxon>Gunneridae</taxon>
        <taxon>Pentapetalae</taxon>
        <taxon>rosids</taxon>
        <taxon>malvids</taxon>
        <taxon>Myrtales</taxon>
        <taxon>Lythraceae</taxon>
        <taxon>Trapa</taxon>
    </lineage>
</organism>
<dbReference type="AlphaFoldDB" id="A0AAN7K6J4"/>
<sequence>MDDRRREGHARRYWSREEWCCEGAVAGSDVLLAAQQLMHLSDEDNGNDDFGISFCDYKKKKKQKGGGTVGAEEGRNIGAVFISASAKGLLVAEEEAFGTEEGIHTHWLKKRKRRYRDIADIYEATAANHVKYHIMDDSNMRQA</sequence>
<proteinExistence type="predicted"/>
<evidence type="ECO:0000313" key="1">
    <source>
        <dbReference type="EMBL" id="KAK4760946.1"/>
    </source>
</evidence>